<keyword evidence="2" id="KW-1185">Reference proteome</keyword>
<dbReference type="Gramene" id="OE9A101051T1">
    <property type="protein sequence ID" value="OE9A101051C1"/>
    <property type="gene ID" value="OE9A101051"/>
</dbReference>
<reference evidence="1 2" key="1">
    <citation type="submission" date="2019-12" db="EMBL/GenBank/DDBJ databases">
        <authorList>
            <person name="Alioto T."/>
            <person name="Alioto T."/>
            <person name="Gomez Garrido J."/>
        </authorList>
    </citation>
    <scope>NUCLEOTIDE SEQUENCE [LARGE SCALE GENOMIC DNA]</scope>
</reference>
<name>A0A8S0RC74_OLEEU</name>
<dbReference type="Proteomes" id="UP000594638">
    <property type="component" value="Unassembled WGS sequence"/>
</dbReference>
<protein>
    <submittedName>
        <fullName evidence="1">Uncharacterized protein</fullName>
    </submittedName>
</protein>
<dbReference type="AlphaFoldDB" id="A0A8S0RC74"/>
<gene>
    <name evidence="1" type="ORF">OLEA9_A101051</name>
</gene>
<comment type="caution">
    <text evidence="1">The sequence shown here is derived from an EMBL/GenBank/DDBJ whole genome shotgun (WGS) entry which is preliminary data.</text>
</comment>
<accession>A0A8S0RC74</accession>
<proteinExistence type="predicted"/>
<evidence type="ECO:0000313" key="1">
    <source>
        <dbReference type="EMBL" id="CAA2976386.1"/>
    </source>
</evidence>
<organism evidence="1 2">
    <name type="scientific">Olea europaea subsp. europaea</name>
    <dbReference type="NCBI Taxonomy" id="158383"/>
    <lineage>
        <taxon>Eukaryota</taxon>
        <taxon>Viridiplantae</taxon>
        <taxon>Streptophyta</taxon>
        <taxon>Embryophyta</taxon>
        <taxon>Tracheophyta</taxon>
        <taxon>Spermatophyta</taxon>
        <taxon>Magnoliopsida</taxon>
        <taxon>eudicotyledons</taxon>
        <taxon>Gunneridae</taxon>
        <taxon>Pentapetalae</taxon>
        <taxon>asterids</taxon>
        <taxon>lamiids</taxon>
        <taxon>Lamiales</taxon>
        <taxon>Oleaceae</taxon>
        <taxon>Oleeae</taxon>
        <taxon>Olea</taxon>
    </lineage>
</organism>
<evidence type="ECO:0000313" key="2">
    <source>
        <dbReference type="Proteomes" id="UP000594638"/>
    </source>
</evidence>
<dbReference type="EMBL" id="CACTIH010002417">
    <property type="protein sequence ID" value="CAA2976386.1"/>
    <property type="molecule type" value="Genomic_DNA"/>
</dbReference>
<sequence length="113" mass="13103">MPVLFKELIGPLPAEAIRKLLAFTGDKYEEIYEDEDKDDKYEDDEDDILLRDEDFGALALDLPDFRCFGLQDSIFTFVSSMCACMGYFYEISCEFEKSGEDSMHGWMYVSNTR</sequence>